<keyword evidence="7" id="KW-1185">Reference proteome</keyword>
<dbReference type="Proteomes" id="UP000825009">
    <property type="component" value="Chromosome"/>
</dbReference>
<protein>
    <submittedName>
        <fullName evidence="6">RNA polymerase sigma factor</fullName>
    </submittedName>
</protein>
<dbReference type="AlphaFoldDB" id="A0A8F6YA74"/>
<gene>
    <name evidence="6" type="ORF">KYE46_12185</name>
</gene>
<evidence type="ECO:0000259" key="4">
    <source>
        <dbReference type="Pfam" id="PF04542"/>
    </source>
</evidence>
<feature type="domain" description="RNA polymerase sigma-70 region 2" evidence="4">
    <location>
        <begin position="26"/>
        <end position="89"/>
    </location>
</feature>
<feature type="domain" description="RNA polymerase sigma factor 70 region 4 type 2" evidence="5">
    <location>
        <begin position="120"/>
        <end position="171"/>
    </location>
</feature>
<dbReference type="EMBL" id="CP079194">
    <property type="protein sequence ID" value="QXT38691.1"/>
    <property type="molecule type" value="Genomic_DNA"/>
</dbReference>
<keyword evidence="2" id="KW-0731">Sigma factor</keyword>
<sequence length="190" mass="20388">MHHPSRPAREKDATAALPLSRTFTALMADMQRTARRLTRTGDEADDLVQETLLRVWSRMAMAAEGATDQPPIDDLRAYAFATLRHRAYRRGSLAQPAEMAPDEVSAPRGSDGVTRLGCAEALEALAALPQDQQVLLRMRAMEGLSYAEIAQKTGLAPGTVTSRLARGRAALRAALDLPPGASVTDLLGGT</sequence>
<dbReference type="NCBIfam" id="TIGR02937">
    <property type="entry name" value="sigma70-ECF"/>
    <property type="match status" value="1"/>
</dbReference>
<evidence type="ECO:0000256" key="3">
    <source>
        <dbReference type="ARBA" id="ARBA00023163"/>
    </source>
</evidence>
<dbReference type="PANTHER" id="PTHR43133:SF25">
    <property type="entry name" value="RNA POLYMERASE SIGMA FACTOR RFAY-RELATED"/>
    <property type="match status" value="1"/>
</dbReference>
<keyword evidence="3" id="KW-0804">Transcription</keyword>
<dbReference type="InterPro" id="IPR007627">
    <property type="entry name" value="RNA_pol_sigma70_r2"/>
</dbReference>
<dbReference type="InterPro" id="IPR014284">
    <property type="entry name" value="RNA_pol_sigma-70_dom"/>
</dbReference>
<dbReference type="RefSeq" id="WP_219000887.1">
    <property type="nucleotide sequence ID" value="NZ_CP079194.1"/>
</dbReference>
<dbReference type="InterPro" id="IPR039425">
    <property type="entry name" value="RNA_pol_sigma-70-like"/>
</dbReference>
<evidence type="ECO:0000259" key="5">
    <source>
        <dbReference type="Pfam" id="PF08281"/>
    </source>
</evidence>
<evidence type="ECO:0000256" key="1">
    <source>
        <dbReference type="ARBA" id="ARBA00023015"/>
    </source>
</evidence>
<accession>A0A8F6YA74</accession>
<dbReference type="GO" id="GO:0003677">
    <property type="term" value="F:DNA binding"/>
    <property type="evidence" value="ECO:0007669"/>
    <property type="project" value="InterPro"/>
</dbReference>
<evidence type="ECO:0000256" key="2">
    <source>
        <dbReference type="ARBA" id="ARBA00023082"/>
    </source>
</evidence>
<evidence type="ECO:0000313" key="7">
    <source>
        <dbReference type="Proteomes" id="UP000825009"/>
    </source>
</evidence>
<dbReference type="GO" id="GO:0006352">
    <property type="term" value="P:DNA-templated transcription initiation"/>
    <property type="evidence" value="ECO:0007669"/>
    <property type="project" value="InterPro"/>
</dbReference>
<keyword evidence="1" id="KW-0805">Transcription regulation</keyword>
<dbReference type="GO" id="GO:0016987">
    <property type="term" value="F:sigma factor activity"/>
    <property type="evidence" value="ECO:0007669"/>
    <property type="project" value="UniProtKB-KW"/>
</dbReference>
<proteinExistence type="predicted"/>
<dbReference type="Pfam" id="PF08281">
    <property type="entry name" value="Sigma70_r4_2"/>
    <property type="match status" value="1"/>
</dbReference>
<dbReference type="KEGG" id="gce:KYE46_12185"/>
<organism evidence="6 7">
    <name type="scientific">Gymnodinialimonas ceratoperidinii</name>
    <dbReference type="NCBI Taxonomy" id="2856823"/>
    <lineage>
        <taxon>Bacteria</taxon>
        <taxon>Pseudomonadati</taxon>
        <taxon>Pseudomonadota</taxon>
        <taxon>Alphaproteobacteria</taxon>
        <taxon>Rhodobacterales</taxon>
        <taxon>Paracoccaceae</taxon>
        <taxon>Gymnodinialimonas</taxon>
    </lineage>
</organism>
<dbReference type="PANTHER" id="PTHR43133">
    <property type="entry name" value="RNA POLYMERASE ECF-TYPE SIGMA FACTO"/>
    <property type="match status" value="1"/>
</dbReference>
<reference evidence="6 7" key="1">
    <citation type="submission" date="2021-07" db="EMBL/GenBank/DDBJ databases">
        <title>A novel Jannaschia species isolated from marine dinoflagellate Ceratoperidinium margalefii.</title>
        <authorList>
            <person name="Jiang Y."/>
            <person name="Li Z."/>
        </authorList>
    </citation>
    <scope>NUCLEOTIDE SEQUENCE [LARGE SCALE GENOMIC DNA]</scope>
    <source>
        <strain evidence="6 7">J12C1-MA-4</strain>
    </source>
</reference>
<evidence type="ECO:0000313" key="6">
    <source>
        <dbReference type="EMBL" id="QXT38691.1"/>
    </source>
</evidence>
<dbReference type="InterPro" id="IPR013249">
    <property type="entry name" value="RNA_pol_sigma70_r4_t2"/>
</dbReference>
<dbReference type="Pfam" id="PF04542">
    <property type="entry name" value="Sigma70_r2"/>
    <property type="match status" value="1"/>
</dbReference>
<name>A0A8F6YA74_9RHOB</name>